<name>A0A1Y3BSV5_EURMA</name>
<proteinExistence type="predicted"/>
<accession>A0A1Y3BSV5</accession>
<dbReference type="AlphaFoldDB" id="A0A1Y3BSV5"/>
<gene>
    <name evidence="1" type="ORF">BLA29_011028</name>
</gene>
<evidence type="ECO:0000313" key="1">
    <source>
        <dbReference type="EMBL" id="OTF84040.1"/>
    </source>
</evidence>
<comment type="caution">
    <text evidence="1">The sequence shown here is derived from an EMBL/GenBank/DDBJ whole genome shotgun (WGS) entry which is preliminary data.</text>
</comment>
<keyword evidence="2" id="KW-1185">Reference proteome</keyword>
<dbReference type="Proteomes" id="UP000194236">
    <property type="component" value="Unassembled WGS sequence"/>
</dbReference>
<dbReference type="EMBL" id="MUJZ01001049">
    <property type="protein sequence ID" value="OTF84040.1"/>
    <property type="molecule type" value="Genomic_DNA"/>
</dbReference>
<sequence length="78" mass="8959">MFSTKENIKTNAKSPSSILIIIHYQYLISKVSHFLTFDITTEYPNPLGFKLKSLLEMVVNLNIQDLLKIPDAELYGEK</sequence>
<organism evidence="1 2">
    <name type="scientific">Euroglyphus maynei</name>
    <name type="common">Mayne's house dust mite</name>
    <dbReference type="NCBI Taxonomy" id="6958"/>
    <lineage>
        <taxon>Eukaryota</taxon>
        <taxon>Metazoa</taxon>
        <taxon>Ecdysozoa</taxon>
        <taxon>Arthropoda</taxon>
        <taxon>Chelicerata</taxon>
        <taxon>Arachnida</taxon>
        <taxon>Acari</taxon>
        <taxon>Acariformes</taxon>
        <taxon>Sarcoptiformes</taxon>
        <taxon>Astigmata</taxon>
        <taxon>Psoroptidia</taxon>
        <taxon>Analgoidea</taxon>
        <taxon>Pyroglyphidae</taxon>
        <taxon>Pyroglyphinae</taxon>
        <taxon>Euroglyphus</taxon>
    </lineage>
</organism>
<evidence type="ECO:0000313" key="2">
    <source>
        <dbReference type="Proteomes" id="UP000194236"/>
    </source>
</evidence>
<protein>
    <submittedName>
        <fullName evidence="1">Uncharacterized protein</fullName>
    </submittedName>
</protein>
<reference evidence="1 2" key="1">
    <citation type="submission" date="2017-03" db="EMBL/GenBank/DDBJ databases">
        <title>Genome Survey of Euroglyphus maynei.</title>
        <authorList>
            <person name="Arlian L.G."/>
            <person name="Morgan M.S."/>
            <person name="Rider S.D."/>
        </authorList>
    </citation>
    <scope>NUCLEOTIDE SEQUENCE [LARGE SCALE GENOMIC DNA]</scope>
    <source>
        <strain evidence="1">Arlian Lab</strain>
        <tissue evidence="1">Whole body</tissue>
    </source>
</reference>